<keyword evidence="4" id="KW-1185">Reference proteome</keyword>
<reference evidence="3" key="1">
    <citation type="submission" date="2022-12" db="EMBL/GenBank/DDBJ databases">
        <title>Reference genome sequencing for broad-spectrum identification of bacterial and archaeal isolates by mass spectrometry.</title>
        <authorList>
            <person name="Sekiguchi Y."/>
            <person name="Tourlousse D.M."/>
        </authorList>
    </citation>
    <scope>NUCLEOTIDE SEQUENCE</scope>
    <source>
        <strain evidence="3">H2</strain>
    </source>
</reference>
<keyword evidence="2" id="KW-1133">Transmembrane helix</keyword>
<feature type="region of interest" description="Disordered" evidence="1">
    <location>
        <begin position="1"/>
        <end position="23"/>
    </location>
</feature>
<comment type="caution">
    <text evidence="3">The sequence shown here is derived from an EMBL/GenBank/DDBJ whole genome shotgun (WGS) entry which is preliminary data.</text>
</comment>
<feature type="transmembrane region" description="Helical" evidence="2">
    <location>
        <begin position="43"/>
        <end position="64"/>
    </location>
</feature>
<protein>
    <submittedName>
        <fullName evidence="3">Uncharacterized protein</fullName>
    </submittedName>
</protein>
<keyword evidence="2" id="KW-0472">Membrane</keyword>
<organism evidence="3 4">
    <name type="scientific">Geobacter hydrogenophilus</name>
    <dbReference type="NCBI Taxonomy" id="40983"/>
    <lineage>
        <taxon>Bacteria</taxon>
        <taxon>Pseudomonadati</taxon>
        <taxon>Thermodesulfobacteriota</taxon>
        <taxon>Desulfuromonadia</taxon>
        <taxon>Geobacterales</taxon>
        <taxon>Geobacteraceae</taxon>
        <taxon>Geobacter</taxon>
    </lineage>
</organism>
<keyword evidence="2" id="KW-0812">Transmembrane</keyword>
<sequence length="68" mass="7804">MKKKGYDGVTKQPERSEPEAPMGRYIRETRTPKEKLQDTINTAIAFVLMIIAAALVVLLVFLFYENMK</sequence>
<evidence type="ECO:0000256" key="2">
    <source>
        <dbReference type="SAM" id="Phobius"/>
    </source>
</evidence>
<evidence type="ECO:0000313" key="3">
    <source>
        <dbReference type="EMBL" id="GLI38860.1"/>
    </source>
</evidence>
<dbReference type="EMBL" id="BSDS01000002">
    <property type="protein sequence ID" value="GLI38860.1"/>
    <property type="molecule type" value="Genomic_DNA"/>
</dbReference>
<accession>A0A9W6G1S5</accession>
<evidence type="ECO:0000256" key="1">
    <source>
        <dbReference type="SAM" id="MobiDB-lite"/>
    </source>
</evidence>
<dbReference type="Proteomes" id="UP001144352">
    <property type="component" value="Unassembled WGS sequence"/>
</dbReference>
<evidence type="ECO:0000313" key="4">
    <source>
        <dbReference type="Proteomes" id="UP001144352"/>
    </source>
</evidence>
<dbReference type="AlphaFoldDB" id="A0A9W6G1S5"/>
<feature type="compositionally biased region" description="Basic and acidic residues" evidence="1">
    <location>
        <begin position="1"/>
        <end position="18"/>
    </location>
</feature>
<gene>
    <name evidence="3" type="ORF">GHYDROH2_23610</name>
</gene>
<name>A0A9W6G1S5_9BACT</name>
<proteinExistence type="predicted"/>